<evidence type="ECO:0000313" key="3">
    <source>
        <dbReference type="Proteomes" id="UP000567179"/>
    </source>
</evidence>
<proteinExistence type="predicted"/>
<protein>
    <submittedName>
        <fullName evidence="2">Uncharacterized protein</fullName>
    </submittedName>
</protein>
<dbReference type="AlphaFoldDB" id="A0A8H5BW28"/>
<organism evidence="2 3">
    <name type="scientific">Psilocybe cf. subviscida</name>
    <dbReference type="NCBI Taxonomy" id="2480587"/>
    <lineage>
        <taxon>Eukaryota</taxon>
        <taxon>Fungi</taxon>
        <taxon>Dikarya</taxon>
        <taxon>Basidiomycota</taxon>
        <taxon>Agaricomycotina</taxon>
        <taxon>Agaricomycetes</taxon>
        <taxon>Agaricomycetidae</taxon>
        <taxon>Agaricales</taxon>
        <taxon>Agaricineae</taxon>
        <taxon>Strophariaceae</taxon>
        <taxon>Psilocybe</taxon>
    </lineage>
</organism>
<comment type="caution">
    <text evidence="2">The sequence shown here is derived from an EMBL/GenBank/DDBJ whole genome shotgun (WGS) entry which is preliminary data.</text>
</comment>
<reference evidence="2 3" key="1">
    <citation type="journal article" date="2020" name="ISME J.">
        <title>Uncovering the hidden diversity of litter-decomposition mechanisms in mushroom-forming fungi.</title>
        <authorList>
            <person name="Floudas D."/>
            <person name="Bentzer J."/>
            <person name="Ahren D."/>
            <person name="Johansson T."/>
            <person name="Persson P."/>
            <person name="Tunlid A."/>
        </authorList>
    </citation>
    <scope>NUCLEOTIDE SEQUENCE [LARGE SCALE GENOMIC DNA]</scope>
    <source>
        <strain evidence="2 3">CBS 101986</strain>
    </source>
</reference>
<keyword evidence="3" id="KW-1185">Reference proteome</keyword>
<sequence>MSFVPLGLHLRVGSSLARISALTALNPCISTRSRLNIPTHGRLDTTISCQARIFSAEEDSVTSPLETRQPHPGSSILHSAPRTRFAFPVYLSLLNRQAQRAARASTPGTVGTQT</sequence>
<dbReference type="Proteomes" id="UP000567179">
    <property type="component" value="Unassembled WGS sequence"/>
</dbReference>
<evidence type="ECO:0000256" key="1">
    <source>
        <dbReference type="SAM" id="MobiDB-lite"/>
    </source>
</evidence>
<accession>A0A8H5BW28</accession>
<name>A0A8H5BW28_9AGAR</name>
<feature type="region of interest" description="Disordered" evidence="1">
    <location>
        <begin position="59"/>
        <end position="78"/>
    </location>
</feature>
<gene>
    <name evidence="2" type="ORF">D9619_009491</name>
</gene>
<dbReference type="EMBL" id="JAACJJ010000002">
    <property type="protein sequence ID" value="KAF5329422.1"/>
    <property type="molecule type" value="Genomic_DNA"/>
</dbReference>
<evidence type="ECO:0000313" key="2">
    <source>
        <dbReference type="EMBL" id="KAF5329422.1"/>
    </source>
</evidence>